<evidence type="ECO:0000256" key="3">
    <source>
        <dbReference type="ARBA" id="ARBA00023163"/>
    </source>
</evidence>
<dbReference type="PRINTS" id="PR00038">
    <property type="entry name" value="HTHLUXR"/>
</dbReference>
<keyword evidence="6" id="KW-1185">Reference proteome</keyword>
<accession>A0A2T6BM32</accession>
<protein>
    <submittedName>
        <fullName evidence="5">Regulatory LuxR family protein</fullName>
    </submittedName>
</protein>
<dbReference type="InterPro" id="IPR005143">
    <property type="entry name" value="TF_LuxR_autoind-bd_dom"/>
</dbReference>
<dbReference type="CDD" id="cd06170">
    <property type="entry name" value="LuxR_C_like"/>
    <property type="match status" value="1"/>
</dbReference>
<evidence type="ECO:0000256" key="1">
    <source>
        <dbReference type="ARBA" id="ARBA00023015"/>
    </source>
</evidence>
<proteinExistence type="predicted"/>
<reference evidence="5 6" key="1">
    <citation type="submission" date="2018-04" db="EMBL/GenBank/DDBJ databases">
        <title>Genomic Encyclopedia of Archaeal and Bacterial Type Strains, Phase II (KMG-II): from individual species to whole genera.</title>
        <authorList>
            <person name="Goeker M."/>
        </authorList>
    </citation>
    <scope>NUCLEOTIDE SEQUENCE [LARGE SCALE GENOMIC DNA]</scope>
    <source>
        <strain evidence="5 6">DSM 100977</strain>
    </source>
</reference>
<dbReference type="Gene3D" id="1.10.10.10">
    <property type="entry name" value="Winged helix-like DNA-binding domain superfamily/Winged helix DNA-binding domain"/>
    <property type="match status" value="1"/>
</dbReference>
<feature type="domain" description="HTH luxR-type" evidence="4">
    <location>
        <begin position="172"/>
        <end position="232"/>
    </location>
</feature>
<dbReference type="PANTHER" id="PTHR44688">
    <property type="entry name" value="DNA-BINDING TRANSCRIPTIONAL ACTIVATOR DEVR_DOSR"/>
    <property type="match status" value="1"/>
</dbReference>
<dbReference type="PROSITE" id="PS50043">
    <property type="entry name" value="HTH_LUXR_2"/>
    <property type="match status" value="1"/>
</dbReference>
<dbReference type="SUPFAM" id="SSF75516">
    <property type="entry name" value="Pheromone-binding domain of LuxR-like quorum-sensing transcription factors"/>
    <property type="match status" value="1"/>
</dbReference>
<dbReference type="InterPro" id="IPR000792">
    <property type="entry name" value="Tscrpt_reg_LuxR_C"/>
</dbReference>
<evidence type="ECO:0000313" key="6">
    <source>
        <dbReference type="Proteomes" id="UP000243978"/>
    </source>
</evidence>
<dbReference type="InterPro" id="IPR036693">
    <property type="entry name" value="TF_LuxR_autoind-bd_dom_sf"/>
</dbReference>
<evidence type="ECO:0000313" key="5">
    <source>
        <dbReference type="EMBL" id="PTX57143.1"/>
    </source>
</evidence>
<sequence length="236" mass="26563">MNKLVDMQEDLTRAKTLEDLQSTTEALREEFGVTHVVYHWVNSVGERFGCGTYSSEWVDRYLEKDYLYIDPVILGCLNRFDPVNWKQLDWSTKATRDFLKEAIEYGVGPQGFSIPVRGPNGQYALFTITDSRSDDAWEAFIEERKRDLILIAHAFNLKALSFEDGNFSTIRPSLSPRELSTLALLGKGRNRAQAAAELAISESTLRVYIESARHKLGALNTTHAVARAMSAGLIVV</sequence>
<dbReference type="Pfam" id="PF00196">
    <property type="entry name" value="GerE"/>
    <property type="match status" value="1"/>
</dbReference>
<dbReference type="SUPFAM" id="SSF46894">
    <property type="entry name" value="C-terminal effector domain of the bipartite response regulators"/>
    <property type="match status" value="1"/>
</dbReference>
<keyword evidence="3" id="KW-0804">Transcription</keyword>
<comment type="caution">
    <text evidence="5">The sequence shown here is derived from an EMBL/GenBank/DDBJ whole genome shotgun (WGS) entry which is preliminary data.</text>
</comment>
<dbReference type="SMART" id="SM00421">
    <property type="entry name" value="HTH_LUXR"/>
    <property type="match status" value="1"/>
</dbReference>
<dbReference type="Gene3D" id="3.30.450.80">
    <property type="entry name" value="Transcription factor LuxR-like, autoinducer-binding domain"/>
    <property type="match status" value="1"/>
</dbReference>
<dbReference type="InterPro" id="IPR016032">
    <property type="entry name" value="Sig_transdc_resp-reg_C-effctor"/>
</dbReference>
<dbReference type="PANTHER" id="PTHR44688:SF16">
    <property type="entry name" value="DNA-BINDING TRANSCRIPTIONAL ACTIVATOR DEVR_DOSR"/>
    <property type="match status" value="1"/>
</dbReference>
<organism evidence="5 6">
    <name type="scientific">Litoreibacter ponti</name>
    <dbReference type="NCBI Taxonomy" id="1510457"/>
    <lineage>
        <taxon>Bacteria</taxon>
        <taxon>Pseudomonadati</taxon>
        <taxon>Pseudomonadota</taxon>
        <taxon>Alphaproteobacteria</taxon>
        <taxon>Rhodobacterales</taxon>
        <taxon>Roseobacteraceae</taxon>
        <taxon>Litoreibacter</taxon>
    </lineage>
</organism>
<dbReference type="EMBL" id="QBKS01000001">
    <property type="protein sequence ID" value="PTX57143.1"/>
    <property type="molecule type" value="Genomic_DNA"/>
</dbReference>
<name>A0A2T6BM32_9RHOB</name>
<dbReference type="Proteomes" id="UP000243978">
    <property type="component" value="Unassembled WGS sequence"/>
</dbReference>
<evidence type="ECO:0000256" key="2">
    <source>
        <dbReference type="ARBA" id="ARBA00023125"/>
    </source>
</evidence>
<dbReference type="InterPro" id="IPR036388">
    <property type="entry name" value="WH-like_DNA-bd_sf"/>
</dbReference>
<keyword evidence="2" id="KW-0238">DNA-binding</keyword>
<dbReference type="Pfam" id="PF03472">
    <property type="entry name" value="Autoind_bind"/>
    <property type="match status" value="1"/>
</dbReference>
<dbReference type="AlphaFoldDB" id="A0A2T6BM32"/>
<gene>
    <name evidence="5" type="ORF">C8N43_1809</name>
</gene>
<dbReference type="GO" id="GO:0006355">
    <property type="term" value="P:regulation of DNA-templated transcription"/>
    <property type="evidence" value="ECO:0007669"/>
    <property type="project" value="InterPro"/>
</dbReference>
<dbReference type="GO" id="GO:0003677">
    <property type="term" value="F:DNA binding"/>
    <property type="evidence" value="ECO:0007669"/>
    <property type="project" value="UniProtKB-KW"/>
</dbReference>
<keyword evidence="1" id="KW-0805">Transcription regulation</keyword>
<evidence type="ECO:0000259" key="4">
    <source>
        <dbReference type="PROSITE" id="PS50043"/>
    </source>
</evidence>